<reference evidence="1 2" key="1">
    <citation type="submission" date="2016-10" db="EMBL/GenBank/DDBJ databases">
        <authorList>
            <person name="de Groot N.N."/>
        </authorList>
    </citation>
    <scope>NUCLEOTIDE SEQUENCE [LARGE SCALE GENOMIC DNA]</scope>
    <source>
        <strain evidence="1 2">CGMCC 1.5012</strain>
    </source>
</reference>
<organism evidence="1 2">
    <name type="scientific">Acetanaerobacterium elongatum</name>
    <dbReference type="NCBI Taxonomy" id="258515"/>
    <lineage>
        <taxon>Bacteria</taxon>
        <taxon>Bacillati</taxon>
        <taxon>Bacillota</taxon>
        <taxon>Clostridia</taxon>
        <taxon>Eubacteriales</taxon>
        <taxon>Oscillospiraceae</taxon>
        <taxon>Acetanaerobacterium</taxon>
    </lineage>
</organism>
<proteinExistence type="predicted"/>
<dbReference type="EMBL" id="FNID01000023">
    <property type="protein sequence ID" value="SDN56985.1"/>
    <property type="molecule type" value="Genomic_DNA"/>
</dbReference>
<accession>A0A1H0CGJ3</accession>
<sequence>MGTKMIKSSQMNSWRRLDNSARIFPAASSVTTANVFRLSCVLREEVRPEALQQALSDVIHRFPAFNVRLRAGFFWYYFETNPNSPKVSREELYPCAPMNRRENEGFLFRVLYFGNRISLETYHALTDGTGALEFLKDLLCTYLTIVHPNIPLLSGWLDKPASPNAAVLEDGYNKIYKKARGFAPFTRRAYHLHGTPLPFTAIKVVHGVASTQKILAVAREHGVTVTAFLSSVLIWSIWQEELKGRPSWSPVAVSLPVNLRAIFDTNTALNFFECIGVGMQFNRSGITFEEILKVVSGQLAKELIKENLSQRNAYKVRLSRNPILRGFPLFIKNLVLRPSYRMGELTATTALSNLGRVELPKEYAAYAENFEFILSPTESNAIKCAVCSYGDRFTISFSSNIEQYHIQRAFFRYLTALGIELTLETNYFYDNKPVASPKGRKHKQ</sequence>
<dbReference type="InterPro" id="IPR023213">
    <property type="entry name" value="CAT-like_dom_sf"/>
</dbReference>
<dbReference type="Gene3D" id="3.30.559.30">
    <property type="entry name" value="Nonribosomal peptide synthetase, condensation domain"/>
    <property type="match status" value="1"/>
</dbReference>
<dbReference type="STRING" id="258515.SAMN05192585_12323"/>
<dbReference type="AlphaFoldDB" id="A0A1H0CGJ3"/>
<protein>
    <submittedName>
        <fullName evidence="1">Uncharacterized protein, contains a NRPS condensation (Elongation) domain</fullName>
    </submittedName>
</protein>
<dbReference type="SUPFAM" id="SSF52777">
    <property type="entry name" value="CoA-dependent acyltransferases"/>
    <property type="match status" value="1"/>
</dbReference>
<name>A0A1H0CGJ3_9FIRM</name>
<dbReference type="Proteomes" id="UP000199182">
    <property type="component" value="Unassembled WGS sequence"/>
</dbReference>
<keyword evidence="2" id="KW-1185">Reference proteome</keyword>
<dbReference type="RefSeq" id="WP_092641112.1">
    <property type="nucleotide sequence ID" value="NZ_FNID01000023.1"/>
</dbReference>
<dbReference type="Gene3D" id="3.30.559.10">
    <property type="entry name" value="Chloramphenicol acetyltransferase-like domain"/>
    <property type="match status" value="1"/>
</dbReference>
<gene>
    <name evidence="1" type="ORF">SAMN05192585_12323</name>
</gene>
<dbReference type="OrthoDB" id="4876345at2"/>
<evidence type="ECO:0000313" key="1">
    <source>
        <dbReference type="EMBL" id="SDN56985.1"/>
    </source>
</evidence>
<evidence type="ECO:0000313" key="2">
    <source>
        <dbReference type="Proteomes" id="UP000199182"/>
    </source>
</evidence>